<organism evidence="3 4">
    <name type="scientific">Trichomonas vaginalis (strain ATCC PRA-98 / G3)</name>
    <dbReference type="NCBI Taxonomy" id="412133"/>
    <lineage>
        <taxon>Eukaryota</taxon>
        <taxon>Metamonada</taxon>
        <taxon>Parabasalia</taxon>
        <taxon>Trichomonadida</taxon>
        <taxon>Trichomonadidae</taxon>
        <taxon>Trichomonas</taxon>
    </lineage>
</organism>
<dbReference type="GO" id="GO:0000978">
    <property type="term" value="F:RNA polymerase II cis-regulatory region sequence-specific DNA binding"/>
    <property type="evidence" value="ECO:0000318"/>
    <property type="project" value="GO_Central"/>
</dbReference>
<dbReference type="STRING" id="5722.A2E2M3"/>
<dbReference type="SUPFAM" id="SSF46689">
    <property type="entry name" value="Homeodomain-like"/>
    <property type="match status" value="1"/>
</dbReference>
<dbReference type="KEGG" id="tva:4771024"/>
<keyword evidence="3" id="KW-0238">DNA-binding</keyword>
<gene>
    <name evidence="3" type="ORF">TVAG_212330</name>
</gene>
<dbReference type="GO" id="GO:0006355">
    <property type="term" value="P:regulation of DNA-templated transcription"/>
    <property type="evidence" value="ECO:0000318"/>
    <property type="project" value="GO_Central"/>
</dbReference>
<dbReference type="OrthoDB" id="2143914at2759"/>
<feature type="domain" description="Myb-like" evidence="1">
    <location>
        <begin position="67"/>
        <end position="117"/>
    </location>
</feature>
<dbReference type="PANTHER" id="PTHR45614:SF253">
    <property type="entry name" value="CHROMOSOME UNDETERMINED SCAFFOLD_38, WHOLE GENOME SHOTGUN SEQUENCE"/>
    <property type="match status" value="1"/>
</dbReference>
<evidence type="ECO:0000259" key="1">
    <source>
        <dbReference type="PROSITE" id="PS50090"/>
    </source>
</evidence>
<dbReference type="GO" id="GO:0000981">
    <property type="term" value="F:DNA-binding transcription factor activity, RNA polymerase II-specific"/>
    <property type="evidence" value="ECO:0000318"/>
    <property type="project" value="GO_Central"/>
</dbReference>
<dbReference type="PROSITE" id="PS50090">
    <property type="entry name" value="MYB_LIKE"/>
    <property type="match status" value="2"/>
</dbReference>
<dbReference type="InterPro" id="IPR009057">
    <property type="entry name" value="Homeodomain-like_sf"/>
</dbReference>
<dbReference type="PROSITE" id="PS51294">
    <property type="entry name" value="HTH_MYB"/>
    <property type="match status" value="2"/>
</dbReference>
<dbReference type="PANTHER" id="PTHR45614">
    <property type="entry name" value="MYB PROTEIN-RELATED"/>
    <property type="match status" value="1"/>
</dbReference>
<keyword evidence="4" id="KW-1185">Reference proteome</keyword>
<protein>
    <submittedName>
        <fullName evidence="3">Myb-like DNA-binding domain containing protein</fullName>
    </submittedName>
</protein>
<feature type="domain" description="Myb-like" evidence="1">
    <location>
        <begin position="20"/>
        <end position="66"/>
    </location>
</feature>
<feature type="domain" description="HTH myb-type" evidence="2">
    <location>
        <begin position="15"/>
        <end position="70"/>
    </location>
</feature>
<evidence type="ECO:0000259" key="2">
    <source>
        <dbReference type="PROSITE" id="PS51294"/>
    </source>
</evidence>
<dbReference type="GO" id="GO:0005634">
    <property type="term" value="C:nucleus"/>
    <property type="evidence" value="ECO:0000318"/>
    <property type="project" value="GO_Central"/>
</dbReference>
<dbReference type="AlphaFoldDB" id="A2E2M3"/>
<sequence>MDVIQELNRKNNSFGKPHPKTQFTSVEDARLKKYVHLYGDTDWNLISKMMITRNPRQCRERWNKFLSNSINKEPWTEEENTLLIKKYKELGPKWMKISRYFNARTDVYLKNRWNIIMRKEKLKQKQELLEKALQEKREKEFFQVLDEKFECTDFCELFDPNTNAVDQEQLSNAFRM</sequence>
<dbReference type="SMART" id="SM00717">
    <property type="entry name" value="SANT"/>
    <property type="match status" value="2"/>
</dbReference>
<dbReference type="CDD" id="cd00167">
    <property type="entry name" value="SANT"/>
    <property type="match status" value="2"/>
</dbReference>
<reference evidence="3" key="1">
    <citation type="submission" date="2006-10" db="EMBL/GenBank/DDBJ databases">
        <authorList>
            <person name="Amadeo P."/>
            <person name="Zhao Q."/>
            <person name="Wortman J."/>
            <person name="Fraser-Liggett C."/>
            <person name="Carlton J."/>
        </authorList>
    </citation>
    <scope>NUCLEOTIDE SEQUENCE</scope>
    <source>
        <strain evidence="3">G3</strain>
    </source>
</reference>
<name>A2E2M3_TRIV3</name>
<dbReference type="eggNOG" id="KOG0048">
    <property type="taxonomic scope" value="Eukaryota"/>
</dbReference>
<dbReference type="InterPro" id="IPR001005">
    <property type="entry name" value="SANT/Myb"/>
</dbReference>
<dbReference type="RefSeq" id="XP_001325274.1">
    <property type="nucleotide sequence ID" value="XM_001325239.1"/>
</dbReference>
<feature type="domain" description="HTH myb-type" evidence="2">
    <location>
        <begin position="71"/>
        <end position="121"/>
    </location>
</feature>
<reference evidence="3" key="2">
    <citation type="journal article" date="2007" name="Science">
        <title>Draft genome sequence of the sexually transmitted pathogen Trichomonas vaginalis.</title>
        <authorList>
            <person name="Carlton J.M."/>
            <person name="Hirt R.P."/>
            <person name="Silva J.C."/>
            <person name="Delcher A.L."/>
            <person name="Schatz M."/>
            <person name="Zhao Q."/>
            <person name="Wortman J.R."/>
            <person name="Bidwell S.L."/>
            <person name="Alsmark U.C.M."/>
            <person name="Besteiro S."/>
            <person name="Sicheritz-Ponten T."/>
            <person name="Noel C.J."/>
            <person name="Dacks J.B."/>
            <person name="Foster P.G."/>
            <person name="Simillion C."/>
            <person name="Van de Peer Y."/>
            <person name="Miranda-Saavedra D."/>
            <person name="Barton G.J."/>
            <person name="Westrop G.D."/>
            <person name="Mueller S."/>
            <person name="Dessi D."/>
            <person name="Fiori P.L."/>
            <person name="Ren Q."/>
            <person name="Paulsen I."/>
            <person name="Zhang H."/>
            <person name="Bastida-Corcuera F.D."/>
            <person name="Simoes-Barbosa A."/>
            <person name="Brown M.T."/>
            <person name="Hayes R.D."/>
            <person name="Mukherjee M."/>
            <person name="Okumura C.Y."/>
            <person name="Schneider R."/>
            <person name="Smith A.J."/>
            <person name="Vanacova S."/>
            <person name="Villalvazo M."/>
            <person name="Haas B.J."/>
            <person name="Pertea M."/>
            <person name="Feldblyum T.V."/>
            <person name="Utterback T.R."/>
            <person name="Shu C.L."/>
            <person name="Osoegawa K."/>
            <person name="de Jong P.J."/>
            <person name="Hrdy I."/>
            <person name="Horvathova L."/>
            <person name="Zubacova Z."/>
            <person name="Dolezal P."/>
            <person name="Malik S.B."/>
            <person name="Logsdon J.M. Jr."/>
            <person name="Henze K."/>
            <person name="Gupta A."/>
            <person name="Wang C.C."/>
            <person name="Dunne R.L."/>
            <person name="Upcroft J.A."/>
            <person name="Upcroft P."/>
            <person name="White O."/>
            <person name="Salzberg S.L."/>
            <person name="Tang P."/>
            <person name="Chiu C.-H."/>
            <person name="Lee Y.-S."/>
            <person name="Embley T.M."/>
            <person name="Coombs G.H."/>
            <person name="Mottram J.C."/>
            <person name="Tachezy J."/>
            <person name="Fraser-Liggett C.M."/>
            <person name="Johnson P.J."/>
        </authorList>
    </citation>
    <scope>NUCLEOTIDE SEQUENCE [LARGE SCALE GENOMIC DNA]</scope>
    <source>
        <strain evidence="3">G3</strain>
    </source>
</reference>
<dbReference type="Pfam" id="PF13921">
    <property type="entry name" value="Myb_DNA-bind_6"/>
    <property type="match status" value="1"/>
</dbReference>
<evidence type="ECO:0000313" key="4">
    <source>
        <dbReference type="Proteomes" id="UP000001542"/>
    </source>
</evidence>
<accession>A2E2M3</accession>
<dbReference type="InterPro" id="IPR017930">
    <property type="entry name" value="Myb_dom"/>
</dbReference>
<dbReference type="InParanoid" id="A2E2M3"/>
<dbReference type="VEuPathDB" id="TrichDB:TVAGG3_0166110"/>
<dbReference type="InterPro" id="IPR050560">
    <property type="entry name" value="MYB_TF"/>
</dbReference>
<evidence type="ECO:0000313" key="3">
    <source>
        <dbReference type="EMBL" id="EAY13051.1"/>
    </source>
</evidence>
<dbReference type="Proteomes" id="UP000001542">
    <property type="component" value="Unassembled WGS sequence"/>
</dbReference>
<dbReference type="EMBL" id="DS113291">
    <property type="protein sequence ID" value="EAY13051.1"/>
    <property type="molecule type" value="Genomic_DNA"/>
</dbReference>
<dbReference type="Gene3D" id="1.10.10.60">
    <property type="entry name" value="Homeodomain-like"/>
    <property type="match status" value="2"/>
</dbReference>
<dbReference type="SMR" id="A2E2M3"/>
<proteinExistence type="predicted"/>
<dbReference type="VEuPathDB" id="TrichDB:TVAG_212330"/>